<dbReference type="Proteomes" id="UP000054815">
    <property type="component" value="Unassembled WGS sequence"/>
</dbReference>
<comment type="caution">
    <text evidence="1">The sequence shown here is derived from an EMBL/GenBank/DDBJ whole genome shotgun (WGS) entry which is preliminary data.</text>
</comment>
<accession>A0A0V0Y808</accession>
<proteinExistence type="predicted"/>
<sequence>MALMQWLKKKKPLVVANDGIPFDPKHLGDIDLMTPNCTDDEPTTSAYQDSCSLGSARSVSSGADSVAEKSSTVGNNTKPSPCGLDAVEEALLSIADEERPLVARSTPKGSVFDHSDSVRWHQQHDMQYCLFDRSVYEAMLGDCIRTCESLKNNLDIYIDHHCFFYFFLLFIDAG</sequence>
<gene>
    <name evidence="1" type="ORF">T4E_8815</name>
</gene>
<evidence type="ECO:0000313" key="2">
    <source>
        <dbReference type="Proteomes" id="UP000054815"/>
    </source>
</evidence>
<dbReference type="AlphaFoldDB" id="A0A0V0Y808"/>
<protein>
    <submittedName>
        <fullName evidence="1">Uncharacterized protein</fullName>
    </submittedName>
</protein>
<dbReference type="EMBL" id="JYDU01000045">
    <property type="protein sequence ID" value="KRX96311.1"/>
    <property type="molecule type" value="Genomic_DNA"/>
</dbReference>
<reference evidence="1 2" key="1">
    <citation type="submission" date="2015-01" db="EMBL/GenBank/DDBJ databases">
        <title>Evolution of Trichinella species and genotypes.</title>
        <authorList>
            <person name="Korhonen P.K."/>
            <person name="Edoardo P."/>
            <person name="Giuseppe L.R."/>
            <person name="Gasser R.B."/>
        </authorList>
    </citation>
    <scope>NUCLEOTIDE SEQUENCE [LARGE SCALE GENOMIC DNA]</scope>
    <source>
        <strain evidence="1">ISS141</strain>
    </source>
</reference>
<organism evidence="1 2">
    <name type="scientific">Trichinella pseudospiralis</name>
    <name type="common">Parasitic roundworm</name>
    <dbReference type="NCBI Taxonomy" id="6337"/>
    <lineage>
        <taxon>Eukaryota</taxon>
        <taxon>Metazoa</taxon>
        <taxon>Ecdysozoa</taxon>
        <taxon>Nematoda</taxon>
        <taxon>Enoplea</taxon>
        <taxon>Dorylaimia</taxon>
        <taxon>Trichinellida</taxon>
        <taxon>Trichinellidae</taxon>
        <taxon>Trichinella</taxon>
    </lineage>
</organism>
<name>A0A0V0Y808_TRIPS</name>
<evidence type="ECO:0000313" key="1">
    <source>
        <dbReference type="EMBL" id="KRX96311.1"/>
    </source>
</evidence>